<dbReference type="NCBIfam" id="TIGR02228">
    <property type="entry name" value="sigpep_I_arch"/>
    <property type="match status" value="1"/>
</dbReference>
<dbReference type="HOGENOM" id="CLU_881706_0_0_2"/>
<comment type="subcellular location">
    <subcellularLocation>
        <location evidence="1">Membrane</location>
    </subcellularLocation>
</comment>
<dbReference type="KEGG" id="mbak:MSBR3_2104"/>
<feature type="domain" description="Peptidase S26" evidence="6">
    <location>
        <begin position="11"/>
        <end position="80"/>
    </location>
</feature>
<dbReference type="STRING" id="1434107.MSBR3_2104"/>
<dbReference type="GO" id="GO:0004252">
    <property type="term" value="F:serine-type endopeptidase activity"/>
    <property type="evidence" value="ECO:0007669"/>
    <property type="project" value="InterPro"/>
</dbReference>
<dbReference type="OrthoDB" id="4822at2157"/>
<sequence length="343" mass="37944">MKKREIIQATIIFLIAVFLVNSLIPFFTGSSQALIVLSGSMTPLVLPGDMIVAKSISTDELTVGDVVVFRGTGEKADSLVTHRIVNIQEGKERVFQTKGDANEEIDDFKVPASDVVGKLTFVIPFAGHLPEASKNTNLFFLTVILPAGLIILDESKNILKYSSPARARKFEREQKKVARRTSYVLDGIRLAALIFISGFVFTGIFLQNLEGNGPVVLEKEYKVENSGILPSVYVFTPDNPEQKFAIEHWYGVIPPANSTLVIAPGNTPAKLSTVPYILPVFWITELAEISPYLPTAFGILLYVSAFTLLLSPFWCRKLGARSHRKKILIHWLLAQSKRTLNLG</sequence>
<proteinExistence type="predicted"/>
<dbReference type="GeneID" id="25418752"/>
<dbReference type="CDD" id="cd06530">
    <property type="entry name" value="S26_SPase_I"/>
    <property type="match status" value="1"/>
</dbReference>
<evidence type="ECO:0000256" key="3">
    <source>
        <dbReference type="ARBA" id="ARBA00022989"/>
    </source>
</evidence>
<dbReference type="PANTHER" id="PTHR10806:SF6">
    <property type="entry name" value="SIGNAL PEPTIDASE COMPLEX CATALYTIC SUBUNIT SEC11"/>
    <property type="match status" value="1"/>
</dbReference>
<evidence type="ECO:0000256" key="2">
    <source>
        <dbReference type="ARBA" id="ARBA00022692"/>
    </source>
</evidence>
<dbReference type="InterPro" id="IPR001733">
    <property type="entry name" value="Peptidase_S26B"/>
</dbReference>
<dbReference type="AlphaFoldDB" id="A0A0E3SMJ8"/>
<dbReference type="GO" id="GO:0009003">
    <property type="term" value="F:signal peptidase activity"/>
    <property type="evidence" value="ECO:0007669"/>
    <property type="project" value="UniProtKB-EC"/>
</dbReference>
<feature type="transmembrane region" description="Helical" evidence="5">
    <location>
        <begin position="183"/>
        <end position="206"/>
    </location>
</feature>
<dbReference type="EMBL" id="CP009517">
    <property type="protein sequence ID" value="AKB82682.1"/>
    <property type="molecule type" value="Genomic_DNA"/>
</dbReference>
<dbReference type="PANTHER" id="PTHR10806">
    <property type="entry name" value="SIGNAL PEPTIDASE COMPLEX CATALYTIC SUBUNIT SEC11"/>
    <property type="match status" value="1"/>
</dbReference>
<dbReference type="Pfam" id="PF10502">
    <property type="entry name" value="Peptidase_S26"/>
    <property type="match status" value="1"/>
</dbReference>
<gene>
    <name evidence="7" type="ORF">MSBR3_2104</name>
</gene>
<feature type="transmembrane region" description="Helical" evidence="5">
    <location>
        <begin position="12"/>
        <end position="37"/>
    </location>
</feature>
<dbReference type="Proteomes" id="UP000033066">
    <property type="component" value="Chromosome"/>
</dbReference>
<dbReference type="RefSeq" id="WP_052723377.1">
    <property type="nucleotide sequence ID" value="NZ_CP009517.1"/>
</dbReference>
<dbReference type="InterPro" id="IPR036286">
    <property type="entry name" value="LexA/Signal_pep-like_sf"/>
</dbReference>
<dbReference type="InterPro" id="IPR019533">
    <property type="entry name" value="Peptidase_S26"/>
</dbReference>
<dbReference type="EC" id="3.4.21.89" evidence="7"/>
<keyword evidence="3 5" id="KW-1133">Transmembrane helix</keyword>
<dbReference type="Gene3D" id="2.10.109.10">
    <property type="entry name" value="Umud Fragment, subunit A"/>
    <property type="match status" value="1"/>
</dbReference>
<evidence type="ECO:0000256" key="5">
    <source>
        <dbReference type="SAM" id="Phobius"/>
    </source>
</evidence>
<reference evidence="7" key="1">
    <citation type="submission" date="2014-07" db="EMBL/GenBank/DDBJ databases">
        <title>Methanogenic archaea and the global carbon cycle.</title>
        <authorList>
            <person name="Henriksen J.R."/>
            <person name="Luke J."/>
            <person name="Reinhart S."/>
            <person name="Benedict M.N."/>
            <person name="Youngblut N.D."/>
            <person name="Metcalf M.E."/>
            <person name="Whitaker R.J."/>
            <person name="Metcalf W.W."/>
        </authorList>
    </citation>
    <scope>NUCLEOTIDE SEQUENCE [LARGE SCALE GENOMIC DNA]</scope>
    <source>
        <strain evidence="7">3</strain>
    </source>
</reference>
<dbReference type="SUPFAM" id="SSF51306">
    <property type="entry name" value="LexA/Signal peptidase"/>
    <property type="match status" value="1"/>
</dbReference>
<keyword evidence="2 5" id="KW-0812">Transmembrane</keyword>
<feature type="transmembrane region" description="Helical" evidence="5">
    <location>
        <begin position="136"/>
        <end position="152"/>
    </location>
</feature>
<name>A0A0E3SMJ8_METBA</name>
<protein>
    <submittedName>
        <fullName evidence="7">Signal peptidase I</fullName>
        <ecNumber evidence="7">3.4.21.89</ecNumber>
    </submittedName>
</protein>
<organism evidence="7 8">
    <name type="scientific">Methanosarcina barkeri 3</name>
    <dbReference type="NCBI Taxonomy" id="1434107"/>
    <lineage>
        <taxon>Archaea</taxon>
        <taxon>Methanobacteriati</taxon>
        <taxon>Methanobacteriota</taxon>
        <taxon>Stenosarchaea group</taxon>
        <taxon>Methanomicrobia</taxon>
        <taxon>Methanosarcinales</taxon>
        <taxon>Methanosarcinaceae</taxon>
        <taxon>Methanosarcina</taxon>
    </lineage>
</organism>
<dbReference type="GO" id="GO:0006465">
    <property type="term" value="P:signal peptide processing"/>
    <property type="evidence" value="ECO:0007669"/>
    <property type="project" value="InterPro"/>
</dbReference>
<keyword evidence="8" id="KW-1185">Reference proteome</keyword>
<dbReference type="GO" id="GO:0016020">
    <property type="term" value="C:membrane"/>
    <property type="evidence" value="ECO:0007669"/>
    <property type="project" value="UniProtKB-SubCell"/>
</dbReference>
<dbReference type="PATRIC" id="fig|1434107.4.peg.2686"/>
<evidence type="ECO:0000256" key="1">
    <source>
        <dbReference type="ARBA" id="ARBA00004370"/>
    </source>
</evidence>
<evidence type="ECO:0000256" key="4">
    <source>
        <dbReference type="ARBA" id="ARBA00023136"/>
    </source>
</evidence>
<keyword evidence="7" id="KW-0378">Hydrolase</keyword>
<keyword evidence="4 5" id="KW-0472">Membrane</keyword>
<evidence type="ECO:0000313" key="8">
    <source>
        <dbReference type="Proteomes" id="UP000033066"/>
    </source>
</evidence>
<feature type="transmembrane region" description="Helical" evidence="5">
    <location>
        <begin position="292"/>
        <end position="315"/>
    </location>
</feature>
<evidence type="ECO:0000259" key="6">
    <source>
        <dbReference type="Pfam" id="PF10502"/>
    </source>
</evidence>
<evidence type="ECO:0000313" key="7">
    <source>
        <dbReference type="EMBL" id="AKB82682.1"/>
    </source>
</evidence>
<accession>A0A0E3SMJ8</accession>